<feature type="domain" description="DUF8042" evidence="1">
    <location>
        <begin position="1"/>
        <end position="121"/>
    </location>
</feature>
<protein>
    <recommendedName>
        <fullName evidence="1">DUF8042 domain-containing protein</fullName>
    </recommendedName>
</protein>
<organism evidence="2 3">
    <name type="scientific">Salipaludibacillus aurantiacus</name>
    <dbReference type="NCBI Taxonomy" id="1601833"/>
    <lineage>
        <taxon>Bacteria</taxon>
        <taxon>Bacillati</taxon>
        <taxon>Bacillota</taxon>
        <taxon>Bacilli</taxon>
        <taxon>Bacillales</taxon>
        <taxon>Bacillaceae</taxon>
    </lineage>
</organism>
<keyword evidence="3" id="KW-1185">Reference proteome</keyword>
<dbReference type="Proteomes" id="UP000198571">
    <property type="component" value="Unassembled WGS sequence"/>
</dbReference>
<gene>
    <name evidence="2" type="ORF">SAMN05518684_11522</name>
</gene>
<dbReference type="EMBL" id="FOGT01000015">
    <property type="protein sequence ID" value="SES30130.1"/>
    <property type="molecule type" value="Genomic_DNA"/>
</dbReference>
<name>A0A1H9W868_9BACI</name>
<dbReference type="Pfam" id="PF26154">
    <property type="entry name" value="DUF8042"/>
    <property type="match status" value="1"/>
</dbReference>
<dbReference type="STRING" id="1601833.SAMN05518684_11522"/>
<proteinExistence type="predicted"/>
<evidence type="ECO:0000259" key="1">
    <source>
        <dbReference type="Pfam" id="PF26154"/>
    </source>
</evidence>
<dbReference type="InterPro" id="IPR058355">
    <property type="entry name" value="DUF8042"/>
</dbReference>
<dbReference type="OrthoDB" id="2874105at2"/>
<dbReference type="AlphaFoldDB" id="A0A1H9W868"/>
<evidence type="ECO:0000313" key="2">
    <source>
        <dbReference type="EMBL" id="SES30130.1"/>
    </source>
</evidence>
<evidence type="ECO:0000313" key="3">
    <source>
        <dbReference type="Proteomes" id="UP000198571"/>
    </source>
</evidence>
<accession>A0A1H9W868</accession>
<reference evidence="3" key="1">
    <citation type="submission" date="2016-10" db="EMBL/GenBank/DDBJ databases">
        <authorList>
            <person name="Varghese N."/>
            <person name="Submissions S."/>
        </authorList>
    </citation>
    <scope>NUCLEOTIDE SEQUENCE [LARGE SCALE GENOMIC DNA]</scope>
    <source>
        <strain evidence="3">S9</strain>
    </source>
</reference>
<sequence length="124" mass="14090">MERHLEIMKQSLQLSETVVNGLIHTKTLLSEGKRPEAMQMLDDILVSYESVERSVTPVLAEMDMAEAEEVQGYFTNVQKGVNAVVTGLEAEKYEKVEEVLDSTLIPQFRKLNDDLKKAFQPYLT</sequence>